<comment type="caution">
    <text evidence="5">The sequence shown here is derived from an EMBL/GenBank/DDBJ whole genome shotgun (WGS) entry which is preliminary data.</text>
</comment>
<reference evidence="6" key="1">
    <citation type="submission" date="2022-10" db="EMBL/GenBank/DDBJ databases">
        <title>Genome assembly of Pristionchus species.</title>
        <authorList>
            <person name="Yoshida K."/>
            <person name="Sommer R.J."/>
        </authorList>
    </citation>
    <scope>NUCLEOTIDE SEQUENCE [LARGE SCALE GENOMIC DNA]</scope>
    <source>
        <strain evidence="6">RS5460</strain>
    </source>
</reference>
<evidence type="ECO:0000259" key="4">
    <source>
        <dbReference type="Pfam" id="PF07557"/>
    </source>
</evidence>
<comment type="similarity">
    <text evidence="1">Belongs to the shugoshin family.</text>
</comment>
<feature type="region of interest" description="Disordered" evidence="3">
    <location>
        <begin position="57"/>
        <end position="196"/>
    </location>
</feature>
<feature type="non-terminal residue" evidence="5">
    <location>
        <position position="1"/>
    </location>
</feature>
<evidence type="ECO:0000256" key="3">
    <source>
        <dbReference type="SAM" id="MobiDB-lite"/>
    </source>
</evidence>
<protein>
    <recommendedName>
        <fullName evidence="4">Shugoshin C-terminal domain-containing protein</fullName>
    </recommendedName>
</protein>
<keyword evidence="6" id="KW-1185">Reference proteome</keyword>
<feature type="compositionally biased region" description="Basic residues" evidence="3">
    <location>
        <begin position="122"/>
        <end position="135"/>
    </location>
</feature>
<dbReference type="GO" id="GO:0005634">
    <property type="term" value="C:nucleus"/>
    <property type="evidence" value="ECO:0007669"/>
    <property type="project" value="InterPro"/>
</dbReference>
<dbReference type="GO" id="GO:0045132">
    <property type="term" value="P:meiotic chromosome segregation"/>
    <property type="evidence" value="ECO:0007669"/>
    <property type="project" value="InterPro"/>
</dbReference>
<dbReference type="Proteomes" id="UP001328107">
    <property type="component" value="Unassembled WGS sequence"/>
</dbReference>
<feature type="compositionally biased region" description="Polar residues" evidence="3">
    <location>
        <begin position="94"/>
        <end position="109"/>
    </location>
</feature>
<sequence>ESLRERLRQMESSTEDERIEMIVSQRVENRVKQIKFMVDRGVKFLQKTSEDLAGVFGDIDEQQENNSNIPNDRKPTQHLARKPTLSKVEESPLRRSSTLPAEVPSSSLPPESARLEVCAPPRRGKSPLRIRPRTPTKRERGSTPTPSSPPPPSFDGIIDSARRKRSATLKIQSFKEPSLGTKLRRPPGFDPTKDYI</sequence>
<gene>
    <name evidence="5" type="ORF">PMAYCL1PPCAC_12324</name>
</gene>
<dbReference type="GO" id="GO:0000775">
    <property type="term" value="C:chromosome, centromeric region"/>
    <property type="evidence" value="ECO:0007669"/>
    <property type="project" value="InterPro"/>
</dbReference>
<proteinExistence type="inferred from homology"/>
<dbReference type="AlphaFoldDB" id="A0AAN4ZLM5"/>
<evidence type="ECO:0000256" key="1">
    <source>
        <dbReference type="ARBA" id="ARBA00010845"/>
    </source>
</evidence>
<dbReference type="Pfam" id="PF07557">
    <property type="entry name" value="Shugoshin_C"/>
    <property type="match status" value="1"/>
</dbReference>
<dbReference type="EMBL" id="BTRK01000003">
    <property type="protein sequence ID" value="GMR42129.1"/>
    <property type="molecule type" value="Genomic_DNA"/>
</dbReference>
<keyword evidence="2" id="KW-0159">Chromosome partition</keyword>
<evidence type="ECO:0000256" key="2">
    <source>
        <dbReference type="ARBA" id="ARBA00022829"/>
    </source>
</evidence>
<dbReference type="InterPro" id="IPR011515">
    <property type="entry name" value="Shugoshin_C"/>
</dbReference>
<name>A0AAN4ZLM5_9BILA</name>
<evidence type="ECO:0000313" key="6">
    <source>
        <dbReference type="Proteomes" id="UP001328107"/>
    </source>
</evidence>
<evidence type="ECO:0000313" key="5">
    <source>
        <dbReference type="EMBL" id="GMR42129.1"/>
    </source>
</evidence>
<accession>A0AAN4ZLM5</accession>
<organism evidence="5 6">
    <name type="scientific">Pristionchus mayeri</name>
    <dbReference type="NCBI Taxonomy" id="1317129"/>
    <lineage>
        <taxon>Eukaryota</taxon>
        <taxon>Metazoa</taxon>
        <taxon>Ecdysozoa</taxon>
        <taxon>Nematoda</taxon>
        <taxon>Chromadorea</taxon>
        <taxon>Rhabditida</taxon>
        <taxon>Rhabditina</taxon>
        <taxon>Diplogasteromorpha</taxon>
        <taxon>Diplogasteroidea</taxon>
        <taxon>Neodiplogasteridae</taxon>
        <taxon>Pristionchus</taxon>
    </lineage>
</organism>
<feature type="domain" description="Shugoshin C-terminal" evidence="4">
    <location>
        <begin position="161"/>
        <end position="185"/>
    </location>
</feature>